<dbReference type="GO" id="GO:0030151">
    <property type="term" value="F:molybdenum ion binding"/>
    <property type="evidence" value="ECO:0007669"/>
    <property type="project" value="InterPro"/>
</dbReference>
<dbReference type="EMBL" id="JAPEUY010000020">
    <property type="protein sequence ID" value="KAJ4363084.1"/>
    <property type="molecule type" value="Genomic_DNA"/>
</dbReference>
<protein>
    <recommendedName>
        <fullName evidence="2">MOSC domain-containing protein</fullName>
    </recommendedName>
</protein>
<accession>A0A9W9CHR7</accession>
<name>A0A9W9CHR7_9PLEO</name>
<proteinExistence type="predicted"/>
<dbReference type="GO" id="GO:0030170">
    <property type="term" value="F:pyridoxal phosphate binding"/>
    <property type="evidence" value="ECO:0007669"/>
    <property type="project" value="InterPro"/>
</dbReference>
<dbReference type="OrthoDB" id="17255at2759"/>
<dbReference type="SUPFAM" id="SSF50800">
    <property type="entry name" value="PK beta-barrel domain-like"/>
    <property type="match status" value="1"/>
</dbReference>
<evidence type="ECO:0000313" key="4">
    <source>
        <dbReference type="Proteomes" id="UP001140560"/>
    </source>
</evidence>
<feature type="transmembrane region" description="Helical" evidence="1">
    <location>
        <begin position="21"/>
        <end position="42"/>
    </location>
</feature>
<dbReference type="AlphaFoldDB" id="A0A9W9CHR7"/>
<evidence type="ECO:0000313" key="3">
    <source>
        <dbReference type="EMBL" id="KAJ4363084.1"/>
    </source>
</evidence>
<feature type="domain" description="MOSC" evidence="2">
    <location>
        <begin position="285"/>
        <end position="446"/>
    </location>
</feature>
<organism evidence="3 4">
    <name type="scientific">Neocucurbitaria cava</name>
    <dbReference type="NCBI Taxonomy" id="798079"/>
    <lineage>
        <taxon>Eukaryota</taxon>
        <taxon>Fungi</taxon>
        <taxon>Dikarya</taxon>
        <taxon>Ascomycota</taxon>
        <taxon>Pezizomycotina</taxon>
        <taxon>Dothideomycetes</taxon>
        <taxon>Pleosporomycetidae</taxon>
        <taxon>Pleosporales</taxon>
        <taxon>Pleosporineae</taxon>
        <taxon>Cucurbitariaceae</taxon>
        <taxon>Neocucurbitaria</taxon>
    </lineage>
</organism>
<dbReference type="Pfam" id="PF03473">
    <property type="entry name" value="MOSC"/>
    <property type="match status" value="1"/>
</dbReference>
<reference evidence="3" key="1">
    <citation type="submission" date="2022-10" db="EMBL/GenBank/DDBJ databases">
        <title>Tapping the CABI collections for fungal endophytes: first genome assemblies for Collariella, Neodidymelliopsis, Ascochyta clinopodiicola, Didymella pomorum, Didymosphaeria variabile, Neocosmospora piperis and Neocucurbitaria cava.</title>
        <authorList>
            <person name="Hill R."/>
        </authorList>
    </citation>
    <scope>NUCLEOTIDE SEQUENCE</scope>
    <source>
        <strain evidence="3">IMI 356814</strain>
    </source>
</reference>
<keyword evidence="1" id="KW-0472">Membrane</keyword>
<dbReference type="Pfam" id="PF03476">
    <property type="entry name" value="MOSC_N"/>
    <property type="match status" value="1"/>
</dbReference>
<dbReference type="InterPro" id="IPR005303">
    <property type="entry name" value="MOCOS_middle"/>
</dbReference>
<dbReference type="InterPro" id="IPR011037">
    <property type="entry name" value="Pyrv_Knase-like_insert_dom_sf"/>
</dbReference>
<dbReference type="PANTHER" id="PTHR14237:SF23">
    <property type="entry name" value="MOSC DOMAIN PROTEIN (AFU_ORTHOLOGUE AFUA_7G05900)"/>
    <property type="match status" value="1"/>
</dbReference>
<dbReference type="PANTHER" id="PTHR14237">
    <property type="entry name" value="MOLYBDOPTERIN COFACTOR SULFURASE MOSC"/>
    <property type="match status" value="1"/>
</dbReference>
<comment type="caution">
    <text evidence="3">The sequence shown here is derived from an EMBL/GenBank/DDBJ whole genome shotgun (WGS) entry which is preliminary data.</text>
</comment>
<dbReference type="Proteomes" id="UP001140560">
    <property type="component" value="Unassembled WGS sequence"/>
</dbReference>
<sequence>MSTNVFDHFVTATGLNNISPVAIFTTVLVAVLPVVALLILALTQADVPLPPPAGCRKLGIKGKSNLEDQYSKRYAKGGDPTPEKPWTVKALFVYPVKSCAPVEIEQSEVIRTGLKYDRQFALGQHVTSLPSMDGKVTSEWHFLTQRKFPRLAKVETEVWIPDPSAKGYKEDGEWVKSEGCVVVRFPFSPDTDFTREGLLNYGKVLAAKLAGKAEPTLEFRVPFNPSKDAIKSKDYKNEVLRIWKDQPVALNMSSAVEPEVLSKLRYTLGTTNPIALFRIDTNKYREVHKCAPKKEEVGFQPVIGMQDSYPIHIMNLASVHHVAENLPVKKSEFQWQNHLTLLNALRFRANIYITGPPAFHEDDWAKAKIASPSNSTSTTYHISCRTTRCKLPNVDPESGVADRNEPMTTMRKYRVIDEGSKSACLGMQITPLEDGEVKVGDHVEVLETGKHHFLAGEGSKVDG</sequence>
<dbReference type="InterPro" id="IPR005302">
    <property type="entry name" value="MoCF_Sase_C"/>
</dbReference>
<dbReference type="GO" id="GO:0003824">
    <property type="term" value="F:catalytic activity"/>
    <property type="evidence" value="ECO:0007669"/>
    <property type="project" value="InterPro"/>
</dbReference>
<keyword evidence="4" id="KW-1185">Reference proteome</keyword>
<keyword evidence="1" id="KW-0812">Transmembrane</keyword>
<evidence type="ECO:0000259" key="2">
    <source>
        <dbReference type="PROSITE" id="PS51340"/>
    </source>
</evidence>
<gene>
    <name evidence="3" type="ORF">N0V83_010204</name>
</gene>
<dbReference type="PROSITE" id="PS51340">
    <property type="entry name" value="MOSC"/>
    <property type="match status" value="1"/>
</dbReference>
<keyword evidence="1" id="KW-1133">Transmembrane helix</keyword>
<evidence type="ECO:0000256" key="1">
    <source>
        <dbReference type="SAM" id="Phobius"/>
    </source>
</evidence>